<comment type="caution">
    <text evidence="1">The sequence shown here is derived from an EMBL/GenBank/DDBJ whole genome shotgun (WGS) entry which is preliminary data.</text>
</comment>
<reference evidence="1 2" key="1">
    <citation type="journal article" date="2023" name="Int. J. Mol. Sci.">
        <title>De Novo Assembly and Annotation of 11 Diverse Shrub Willow (Salix) Genomes Reveals Novel Gene Organization in Sex-Linked Regions.</title>
        <authorList>
            <person name="Hyden B."/>
            <person name="Feng K."/>
            <person name="Yates T.B."/>
            <person name="Jawdy S."/>
            <person name="Cereghino C."/>
            <person name="Smart L.B."/>
            <person name="Muchero W."/>
        </authorList>
    </citation>
    <scope>NUCLEOTIDE SEQUENCE [LARGE SCALE GENOMIC DNA]</scope>
    <source>
        <tissue evidence="1">Shoot tip</tissue>
    </source>
</reference>
<dbReference type="EMBL" id="JAPFFJ010000016">
    <property type="protein sequence ID" value="KAJ6406499.1"/>
    <property type="molecule type" value="Genomic_DNA"/>
</dbReference>
<keyword evidence="2" id="KW-1185">Reference proteome</keyword>
<sequence>MCGEQKRSSLSNQRNKQRELIQVVAEFLSRLVNRSFVESTYHKAIHRCIAISPDLEGSAHGGCISRAKFKIPSNIAIMECFFAITNAEGAGIGTAIASFYNPHSPGALAAEAGILVFMALADLTAADFSAVRGCAAILNSDQYR</sequence>
<dbReference type="AlphaFoldDB" id="A0AAD6NVH4"/>
<evidence type="ECO:0000313" key="1">
    <source>
        <dbReference type="EMBL" id="KAJ6406499.1"/>
    </source>
</evidence>
<gene>
    <name evidence="1" type="ORF">OIU84_010087</name>
</gene>
<organism evidence="1 2">
    <name type="scientific">Salix udensis</name>
    <dbReference type="NCBI Taxonomy" id="889485"/>
    <lineage>
        <taxon>Eukaryota</taxon>
        <taxon>Viridiplantae</taxon>
        <taxon>Streptophyta</taxon>
        <taxon>Embryophyta</taxon>
        <taxon>Tracheophyta</taxon>
        <taxon>Spermatophyta</taxon>
        <taxon>Magnoliopsida</taxon>
        <taxon>eudicotyledons</taxon>
        <taxon>Gunneridae</taxon>
        <taxon>Pentapetalae</taxon>
        <taxon>rosids</taxon>
        <taxon>fabids</taxon>
        <taxon>Malpighiales</taxon>
        <taxon>Salicaceae</taxon>
        <taxon>Saliceae</taxon>
        <taxon>Salix</taxon>
    </lineage>
</organism>
<evidence type="ECO:0000313" key="2">
    <source>
        <dbReference type="Proteomes" id="UP001162972"/>
    </source>
</evidence>
<name>A0AAD6NVH4_9ROSI</name>
<protein>
    <submittedName>
        <fullName evidence="1">Uncharacterized protein</fullName>
    </submittedName>
</protein>
<proteinExistence type="predicted"/>
<dbReference type="Proteomes" id="UP001162972">
    <property type="component" value="Chromosome 6"/>
</dbReference>
<accession>A0AAD6NVH4</accession>